<protein>
    <submittedName>
        <fullName evidence="2">Type II toxin-antitoxin system death-on-curing family toxin</fullName>
    </submittedName>
</protein>
<dbReference type="Gene3D" id="1.20.120.1870">
    <property type="entry name" value="Fic/DOC protein, Fido domain"/>
    <property type="match status" value="1"/>
</dbReference>
<dbReference type="PROSITE" id="PS51459">
    <property type="entry name" value="FIDO"/>
    <property type="match status" value="1"/>
</dbReference>
<evidence type="ECO:0000313" key="2">
    <source>
        <dbReference type="EMBL" id="WRP13786.1"/>
    </source>
</evidence>
<dbReference type="PIRSF" id="PIRSF018297">
    <property type="entry name" value="Doc"/>
    <property type="match status" value="1"/>
</dbReference>
<dbReference type="Pfam" id="PF02661">
    <property type="entry name" value="Fic"/>
    <property type="match status" value="1"/>
</dbReference>
<dbReference type="PANTHER" id="PTHR39426">
    <property type="entry name" value="HOMOLOGY TO DEATH-ON-CURING PROTEIN OF PHAGE P1"/>
    <property type="match status" value="1"/>
</dbReference>
<reference evidence="3" key="1">
    <citation type="submission" date="2023-12" db="EMBL/GenBank/DDBJ databases">
        <title>Novel isolates from deep terrestrial aquifers shed light on the physiology and ecology of the class Limnochordia.</title>
        <authorList>
            <person name="Karnachuk O.V."/>
            <person name="Lukina A.P."/>
            <person name="Avakyan M.R."/>
            <person name="Kadnikov V."/>
            <person name="Begmatov S."/>
            <person name="Beletsky A.V."/>
            <person name="Mardanov A.V."/>
            <person name="Ravin N.V."/>
        </authorList>
    </citation>
    <scope>NUCLEOTIDE SEQUENCE [LARGE SCALE GENOMIC DNA]</scope>
    <source>
        <strain evidence="3">LN</strain>
    </source>
</reference>
<dbReference type="EMBL" id="CP141614">
    <property type="protein sequence ID" value="WRP13786.1"/>
    <property type="molecule type" value="Genomic_DNA"/>
</dbReference>
<dbReference type="InterPro" id="IPR036597">
    <property type="entry name" value="Fido-like_dom_sf"/>
</dbReference>
<feature type="domain" description="Fido" evidence="1">
    <location>
        <begin position="5"/>
        <end position="123"/>
    </location>
</feature>
<dbReference type="RefSeq" id="WP_324668037.1">
    <property type="nucleotide sequence ID" value="NZ_CP141614.1"/>
</dbReference>
<keyword evidence="3" id="KW-1185">Reference proteome</keyword>
<gene>
    <name evidence="2" type="ORF">VLY81_10110</name>
</gene>
<dbReference type="PANTHER" id="PTHR39426:SF1">
    <property type="entry name" value="HOMOLOGY TO DEATH-ON-CURING PROTEIN OF PHAGE P1"/>
    <property type="match status" value="1"/>
</dbReference>
<dbReference type="InterPro" id="IPR006440">
    <property type="entry name" value="Doc"/>
</dbReference>
<dbReference type="InterPro" id="IPR003812">
    <property type="entry name" value="Fido"/>
</dbReference>
<organism evidence="2 3">
    <name type="scientific">Geochorda subterranea</name>
    <dbReference type="NCBI Taxonomy" id="3109564"/>
    <lineage>
        <taxon>Bacteria</taxon>
        <taxon>Bacillati</taxon>
        <taxon>Bacillota</taxon>
        <taxon>Limnochordia</taxon>
        <taxon>Limnochordales</taxon>
        <taxon>Geochordaceae</taxon>
        <taxon>Geochorda</taxon>
    </lineage>
</organism>
<dbReference type="InterPro" id="IPR053737">
    <property type="entry name" value="Type_II_TA_Toxin"/>
</dbReference>
<name>A0ABZ1BMW5_9FIRM</name>
<dbReference type="SUPFAM" id="SSF140931">
    <property type="entry name" value="Fic-like"/>
    <property type="match status" value="1"/>
</dbReference>
<accession>A0ABZ1BMW5</accession>
<proteinExistence type="predicted"/>
<evidence type="ECO:0000259" key="1">
    <source>
        <dbReference type="PROSITE" id="PS51459"/>
    </source>
</evidence>
<dbReference type="Proteomes" id="UP001333102">
    <property type="component" value="Chromosome"/>
</dbReference>
<evidence type="ECO:0000313" key="3">
    <source>
        <dbReference type="Proteomes" id="UP001333102"/>
    </source>
</evidence>
<sequence>MLRYPRLPDVLFLHEEALRASGGMPGIRDLGLIESALARPRACFGGRQLYRTRWEKAAALLHSLVKNHGFVDGNKRAAWATVSYFLEQNGQTIVASPSEIVGMLLEIEADRLDVPGIARWLLAHARPLPGRRSPND</sequence>
<dbReference type="NCBIfam" id="TIGR01550">
    <property type="entry name" value="DOC_P1"/>
    <property type="match status" value="1"/>
</dbReference>